<gene>
    <name evidence="1" type="ORF">SPIL2461_LOCUS5658</name>
</gene>
<organism evidence="1 2">
    <name type="scientific">Symbiodinium pilosum</name>
    <name type="common">Dinoflagellate</name>
    <dbReference type="NCBI Taxonomy" id="2952"/>
    <lineage>
        <taxon>Eukaryota</taxon>
        <taxon>Sar</taxon>
        <taxon>Alveolata</taxon>
        <taxon>Dinophyceae</taxon>
        <taxon>Suessiales</taxon>
        <taxon>Symbiodiniaceae</taxon>
        <taxon>Symbiodinium</taxon>
    </lineage>
</organism>
<accession>A0A812MQG7</accession>
<keyword evidence="2" id="KW-1185">Reference proteome</keyword>
<dbReference type="OrthoDB" id="406457at2759"/>
<evidence type="ECO:0000313" key="1">
    <source>
        <dbReference type="EMBL" id="CAE7264474.1"/>
    </source>
</evidence>
<protein>
    <submittedName>
        <fullName evidence="1">Uncharacterized protein</fullName>
    </submittedName>
</protein>
<dbReference type="Proteomes" id="UP000649617">
    <property type="component" value="Unassembled WGS sequence"/>
</dbReference>
<reference evidence="1" key="1">
    <citation type="submission" date="2021-02" db="EMBL/GenBank/DDBJ databases">
        <authorList>
            <person name="Dougan E. K."/>
            <person name="Rhodes N."/>
            <person name="Thang M."/>
            <person name="Chan C."/>
        </authorList>
    </citation>
    <scope>NUCLEOTIDE SEQUENCE</scope>
</reference>
<name>A0A812MQG7_SYMPI</name>
<dbReference type="AlphaFoldDB" id="A0A812MQG7"/>
<dbReference type="InterPro" id="IPR029063">
    <property type="entry name" value="SAM-dependent_MTases_sf"/>
</dbReference>
<feature type="non-terminal residue" evidence="1">
    <location>
        <position position="1"/>
    </location>
</feature>
<evidence type="ECO:0000313" key="2">
    <source>
        <dbReference type="Proteomes" id="UP000649617"/>
    </source>
</evidence>
<dbReference type="SUPFAM" id="SSF53335">
    <property type="entry name" value="S-adenosyl-L-methionine-dependent methyltransferases"/>
    <property type="match status" value="1"/>
</dbReference>
<proteinExistence type="predicted"/>
<comment type="caution">
    <text evidence="1">The sequence shown here is derived from an EMBL/GenBank/DDBJ whole genome shotgun (WGS) entry which is preliminary data.</text>
</comment>
<dbReference type="EMBL" id="CAJNIZ010008124">
    <property type="protein sequence ID" value="CAE7264474.1"/>
    <property type="molecule type" value="Genomic_DNA"/>
</dbReference>
<sequence length="383" mass="43918">ELDPHARQCIDEHWRWLNSWTGRYQPKPCVFDNMLDVIPRQPPADLSWEGRKRWYDQMPLQGQQVCHTHGGLCSIRSPVPDLDVSGLPCQDNSRCNPKRMFHLGKFGNCYLAWSRYHREQETPLLFLENTPEPCRHFHDVDIKINVIHAGLGPHYGCLQLFADPADVGHSAVSRHRTYVILYHMGKVDYTHDVFDLYREIKKVITSRAHTRPSDYLVSSDAARQLDLVTRCARLRRFGATTKGALEVADALNGREQFLVQQLDIAYFQKYGRAAQEDGELVYYLGDRFEWSRTWSADSGRIPCYRHSCGKYLHRASMQLLTGQEKLCSMGWPITPEVAREMGCAELPSLDPQRSHFLAGNSMHVGNMSVILLIALSCFSVRAQ</sequence>